<feature type="domain" description="DFDF" evidence="7">
    <location>
        <begin position="650"/>
        <end position="686"/>
    </location>
</feature>
<dbReference type="GO" id="GO:0016787">
    <property type="term" value="F:hydrolase activity"/>
    <property type="evidence" value="ECO:0007669"/>
    <property type="project" value="InterPro"/>
</dbReference>
<dbReference type="PROSITE" id="PS51385">
    <property type="entry name" value="YJEF_N"/>
    <property type="match status" value="1"/>
</dbReference>
<dbReference type="Pfam" id="PF09532">
    <property type="entry name" value="FDF"/>
    <property type="match status" value="1"/>
</dbReference>
<feature type="compositionally biased region" description="Polar residues" evidence="5">
    <location>
        <begin position="583"/>
        <end position="610"/>
    </location>
</feature>
<feature type="region of interest" description="Disordered" evidence="5">
    <location>
        <begin position="793"/>
        <end position="843"/>
    </location>
</feature>
<evidence type="ECO:0000256" key="4">
    <source>
        <dbReference type="ARBA" id="ARBA00022490"/>
    </source>
</evidence>
<dbReference type="InterPro" id="IPR019050">
    <property type="entry name" value="FDF_dom"/>
</dbReference>
<dbReference type="InterPro" id="IPR027746">
    <property type="entry name" value="TTL"/>
</dbReference>
<dbReference type="InterPro" id="IPR025762">
    <property type="entry name" value="DFDF"/>
</dbReference>
<dbReference type="PANTHER" id="PTHR47551">
    <property type="entry name" value="TUBULIN--TYROSINE LIGASE PBY1-RELATED"/>
    <property type="match status" value="1"/>
</dbReference>
<feature type="region of interest" description="Disordered" evidence="5">
    <location>
        <begin position="544"/>
        <end position="647"/>
    </location>
</feature>
<evidence type="ECO:0000256" key="1">
    <source>
        <dbReference type="ARBA" id="ARBA00004201"/>
    </source>
</evidence>
<gene>
    <name evidence="8" type="ORF">KCU98_g3874</name>
</gene>
<feature type="compositionally biased region" description="Low complexity" evidence="5">
    <location>
        <begin position="793"/>
        <end position="811"/>
    </location>
</feature>
<evidence type="ECO:0000259" key="7">
    <source>
        <dbReference type="PROSITE" id="PS51512"/>
    </source>
</evidence>
<feature type="region of interest" description="Disordered" evidence="5">
    <location>
        <begin position="493"/>
        <end position="527"/>
    </location>
</feature>
<protein>
    <recommendedName>
        <fullName evidence="3">Enhancer of mRNA-decapping protein 3</fullName>
    </recommendedName>
</protein>
<feature type="domain" description="YjeF N-terminal" evidence="6">
    <location>
        <begin position="853"/>
        <end position="1097"/>
    </location>
</feature>
<feature type="compositionally biased region" description="Low complexity" evidence="5">
    <location>
        <begin position="507"/>
        <end position="527"/>
    </location>
</feature>
<sequence>MTKSELGSTLFACVNNEDLDDLVIVYFTNYFKMHILVTNDDGPPSNESSPYILAFVRALEEAGHEVSVILPSEQRSWIGKAHIIGKDVQATYYWPETEEHGSPKSQESKQGKPWVLVNSTPATCSQLGLAHCFKDRKPIDLVVSGPNYGRNTTAIFALSSGTLGAALEAAVCGAKAIAISFAFFDRLNDPKIVAQSCRQGVRVIDYLAKTQEWDAGRVYTINVPVKDGVEKQPVVWTEMLQNQWSSSSCFDETPGAVEDADREETKLRKQESRGGDKNGQGVNETEEDNKWAPRHYKWAPKFKDVYDSVEKAGPGNDGWAVKEGQTSVTALKANFAHVPGFKADKGSTSSLWRIEIIALRIIASTYDIMADFIGMTISVTLQQPPGAVLIGRVAHVIAGQTLALEHVFFPQSGNHVPSYNVPANLISDLHVVETNFEADSKPQAPAANISASRGAAQFPAPLPVPAREARVESPLAKKTPSFVDPAILSFSKSPAPAARSQPPPAPALQQPSAPVTPSKKALSAAAAAIPPTNTSPFVAHAAEPPATQEQEYAEDNAKESSKKTRRGRRGPRITQVPLAAATEAQTVKETLSPNVSRNGNDMTITPSTNKKGWRSTPLLKEPTSAASSKTKKKAKRPLNGLNGDQNGWATEEATDIHDMGDFDFEANLSKFDKRTVFDQIRNEDTTADEDRLVSHNRLARPGTYGGKNLHPTENVLSPTLKPKHHGSELESSSDADTELNFGSGPNSRRAPSRTSNKRPSRMSNSGLPEDILHPLAASLASTALNRSMSSLRGSSVVASSPNPNRARSPPSIQSPMNSLDQLSLAQQAAASPRPHFKTPKSKYPCSLYHPDRLRQAEADAISNIGISADAITENAARGIAECVLTSTLKPGASRRNSKIANNLPNSNSKPVVVILAGNHVTGARAIASARHLYSRGFKVLISVLDFSNPSVWHPQLAKHIHSLQALGRKAARIEGWRSTSGQIKKLEGPPVVIVDALLDGQRHADIRDEDLRVEAREMIDWANRSRAGVVSINIPSGFDNVDGSSSIVDGEPLAIRPEAVLALGVPVLGLIEAIREGEGSAWVITAVDTGVNVVLSDREKVQFGADWTVNLRFVSGEAQA</sequence>
<evidence type="ECO:0000256" key="3">
    <source>
        <dbReference type="ARBA" id="ARBA00015797"/>
    </source>
</evidence>
<dbReference type="Gene3D" id="3.40.50.10260">
    <property type="entry name" value="YjeF N-terminal domain"/>
    <property type="match status" value="1"/>
</dbReference>
<evidence type="ECO:0000259" key="6">
    <source>
        <dbReference type="PROSITE" id="PS51385"/>
    </source>
</evidence>
<comment type="caution">
    <text evidence="8">The sequence shown here is derived from an EMBL/GenBank/DDBJ whole genome shotgun (WGS) entry which is preliminary data.</text>
</comment>
<feature type="compositionally biased region" description="Basic and acidic residues" evidence="5">
    <location>
        <begin position="263"/>
        <end position="276"/>
    </location>
</feature>
<dbReference type="Proteomes" id="UP000729357">
    <property type="component" value="Unassembled WGS sequence"/>
</dbReference>
<dbReference type="SMART" id="SM01199">
    <property type="entry name" value="FDF"/>
    <property type="match status" value="1"/>
</dbReference>
<comment type="similarity">
    <text evidence="2">Belongs to the EDC3 family.</text>
</comment>
<dbReference type="GO" id="GO:0000932">
    <property type="term" value="C:P-body"/>
    <property type="evidence" value="ECO:0007669"/>
    <property type="project" value="UniProtKB-SubCell"/>
</dbReference>
<feature type="compositionally biased region" description="Low complexity" evidence="5">
    <location>
        <begin position="818"/>
        <end position="831"/>
    </location>
</feature>
<feature type="region of interest" description="Disordered" evidence="5">
    <location>
        <begin position="688"/>
        <end position="769"/>
    </location>
</feature>
<dbReference type="AlphaFoldDB" id="A0A9P8FXP7"/>
<feature type="region of interest" description="Disordered" evidence="5">
    <location>
        <begin position="247"/>
        <end position="289"/>
    </location>
</feature>
<dbReference type="Gene3D" id="3.40.1210.10">
    <property type="entry name" value="Survival protein SurE-like phosphatase/nucleotidase"/>
    <property type="match status" value="1"/>
</dbReference>
<feature type="non-terminal residue" evidence="8">
    <location>
        <position position="1"/>
    </location>
</feature>
<evidence type="ECO:0000313" key="8">
    <source>
        <dbReference type="EMBL" id="KAG9986667.1"/>
    </source>
</evidence>
<evidence type="ECO:0000256" key="5">
    <source>
        <dbReference type="SAM" id="MobiDB-lite"/>
    </source>
</evidence>
<dbReference type="InterPro" id="IPR004443">
    <property type="entry name" value="YjeF_N_dom"/>
</dbReference>
<keyword evidence="9" id="KW-1185">Reference proteome</keyword>
<dbReference type="Pfam" id="PF03853">
    <property type="entry name" value="YjeF_N"/>
    <property type="match status" value="1"/>
</dbReference>
<evidence type="ECO:0000313" key="9">
    <source>
        <dbReference type="Proteomes" id="UP000729357"/>
    </source>
</evidence>
<dbReference type="SUPFAM" id="SSF64153">
    <property type="entry name" value="YjeF N-terminal domain-like"/>
    <property type="match status" value="1"/>
</dbReference>
<comment type="subcellular location">
    <subcellularLocation>
        <location evidence="1">Cytoplasm</location>
        <location evidence="1">P-body</location>
    </subcellularLocation>
</comment>
<dbReference type="InterPro" id="IPR002828">
    <property type="entry name" value="SurE-like_Pase/nucleotidase"/>
</dbReference>
<proteinExistence type="inferred from homology"/>
<evidence type="ECO:0000256" key="2">
    <source>
        <dbReference type="ARBA" id="ARBA00006610"/>
    </source>
</evidence>
<reference evidence="8" key="2">
    <citation type="submission" date="2021-08" db="EMBL/GenBank/DDBJ databases">
        <authorList>
            <person name="Gostincar C."/>
            <person name="Sun X."/>
            <person name="Song Z."/>
            <person name="Gunde-Cimerman N."/>
        </authorList>
    </citation>
    <scope>NUCLEOTIDE SEQUENCE</scope>
    <source>
        <strain evidence="8">EXF-9298</strain>
    </source>
</reference>
<reference evidence="8" key="1">
    <citation type="journal article" date="2021" name="J Fungi (Basel)">
        <title>Virulence traits and population genomics of the black yeast Aureobasidium melanogenum.</title>
        <authorList>
            <person name="Cernosa A."/>
            <person name="Sun X."/>
            <person name="Gostincar C."/>
            <person name="Fang C."/>
            <person name="Gunde-Cimerman N."/>
            <person name="Song Z."/>
        </authorList>
    </citation>
    <scope>NUCLEOTIDE SEQUENCE</scope>
    <source>
        <strain evidence="8">EXF-9298</strain>
    </source>
</reference>
<organism evidence="8 9">
    <name type="scientific">Aureobasidium melanogenum</name>
    <name type="common">Aureobasidium pullulans var. melanogenum</name>
    <dbReference type="NCBI Taxonomy" id="46634"/>
    <lineage>
        <taxon>Eukaryota</taxon>
        <taxon>Fungi</taxon>
        <taxon>Dikarya</taxon>
        <taxon>Ascomycota</taxon>
        <taxon>Pezizomycotina</taxon>
        <taxon>Dothideomycetes</taxon>
        <taxon>Dothideomycetidae</taxon>
        <taxon>Dothideales</taxon>
        <taxon>Saccotheciaceae</taxon>
        <taxon>Aureobasidium</taxon>
    </lineage>
</organism>
<name>A0A9P8FXP7_AURME</name>
<dbReference type="Pfam" id="PF01975">
    <property type="entry name" value="SurE"/>
    <property type="match status" value="1"/>
</dbReference>
<keyword evidence="4" id="KW-0963">Cytoplasm</keyword>
<dbReference type="PROSITE" id="PS51512">
    <property type="entry name" value="DFDF"/>
    <property type="match status" value="1"/>
</dbReference>
<dbReference type="NCBIfam" id="TIGR00087">
    <property type="entry name" value="surE"/>
    <property type="match status" value="1"/>
</dbReference>
<accession>A0A9P8FXP7</accession>
<dbReference type="PANTHER" id="PTHR47551:SF1">
    <property type="entry name" value="TUBULIN--TYROSINE LIGASE PBY1-RELATED"/>
    <property type="match status" value="1"/>
</dbReference>
<dbReference type="EMBL" id="JAHFXS010000288">
    <property type="protein sequence ID" value="KAG9986667.1"/>
    <property type="molecule type" value="Genomic_DNA"/>
</dbReference>
<dbReference type="InterPro" id="IPR036652">
    <property type="entry name" value="YjeF_N_dom_sf"/>
</dbReference>
<dbReference type="SUPFAM" id="SSF64167">
    <property type="entry name" value="SurE-like"/>
    <property type="match status" value="1"/>
</dbReference>
<dbReference type="InterPro" id="IPR036523">
    <property type="entry name" value="SurE-like_sf"/>
</dbReference>